<dbReference type="Proteomes" id="UP000324748">
    <property type="component" value="Unassembled WGS sequence"/>
</dbReference>
<gene>
    <name evidence="2" type="ORF">PGT21_019261</name>
</gene>
<dbReference type="AlphaFoldDB" id="A0A5B0QTS2"/>
<keyword evidence="3" id="KW-1185">Reference proteome</keyword>
<evidence type="ECO:0000313" key="2">
    <source>
        <dbReference type="EMBL" id="KAA1116580.1"/>
    </source>
</evidence>
<evidence type="ECO:0000256" key="1">
    <source>
        <dbReference type="SAM" id="SignalP"/>
    </source>
</evidence>
<proteinExistence type="predicted"/>
<keyword evidence="1" id="KW-0732">Signal</keyword>
<evidence type="ECO:0000313" key="3">
    <source>
        <dbReference type="Proteomes" id="UP000324748"/>
    </source>
</evidence>
<feature type="signal peptide" evidence="1">
    <location>
        <begin position="1"/>
        <end position="19"/>
    </location>
</feature>
<evidence type="ECO:0008006" key="4">
    <source>
        <dbReference type="Google" id="ProtNLM"/>
    </source>
</evidence>
<organism evidence="2 3">
    <name type="scientific">Puccinia graminis f. sp. tritici</name>
    <dbReference type="NCBI Taxonomy" id="56615"/>
    <lineage>
        <taxon>Eukaryota</taxon>
        <taxon>Fungi</taxon>
        <taxon>Dikarya</taxon>
        <taxon>Basidiomycota</taxon>
        <taxon>Pucciniomycotina</taxon>
        <taxon>Pucciniomycetes</taxon>
        <taxon>Pucciniales</taxon>
        <taxon>Pucciniaceae</taxon>
        <taxon>Puccinia</taxon>
    </lineage>
</organism>
<sequence length="119" mass="13264">MFKFITIVLACYKLGFILAAPADLVNLAPPPTVYGNAPVSYMDPRNFRNRKFSSGFVAPMIAPTPEDNVWYRENRPMDIPSEMESITSRHCSCKECGECCAITTVFGSILLCAYCTVYC</sequence>
<protein>
    <recommendedName>
        <fullName evidence="4">Cysteine-rich transmembrane CYSTM domain-containing protein</fullName>
    </recommendedName>
</protein>
<comment type="caution">
    <text evidence="2">The sequence shown here is derived from an EMBL/GenBank/DDBJ whole genome shotgun (WGS) entry which is preliminary data.</text>
</comment>
<reference evidence="2 3" key="1">
    <citation type="submission" date="2019-05" db="EMBL/GenBank/DDBJ databases">
        <title>Emergence of the Ug99 lineage of the wheat stem rust pathogen through somatic hybridization.</title>
        <authorList>
            <person name="Li F."/>
            <person name="Upadhyaya N.M."/>
            <person name="Sperschneider J."/>
            <person name="Matny O."/>
            <person name="Nguyen-Phuc H."/>
            <person name="Mago R."/>
            <person name="Raley C."/>
            <person name="Miller M.E."/>
            <person name="Silverstein K.A.T."/>
            <person name="Henningsen E."/>
            <person name="Hirsch C.D."/>
            <person name="Visser B."/>
            <person name="Pretorius Z.A."/>
            <person name="Steffenson B.J."/>
            <person name="Schwessinger B."/>
            <person name="Dodds P.N."/>
            <person name="Figueroa M."/>
        </authorList>
    </citation>
    <scope>NUCLEOTIDE SEQUENCE [LARGE SCALE GENOMIC DNA]</scope>
    <source>
        <strain evidence="2">21-0</strain>
    </source>
</reference>
<name>A0A5B0QTS2_PUCGR</name>
<accession>A0A5B0QTS2</accession>
<feature type="chain" id="PRO_5022965931" description="Cysteine-rich transmembrane CYSTM domain-containing protein" evidence="1">
    <location>
        <begin position="20"/>
        <end position="119"/>
    </location>
</feature>
<dbReference type="EMBL" id="VSWC01000003">
    <property type="protein sequence ID" value="KAA1116580.1"/>
    <property type="molecule type" value="Genomic_DNA"/>
</dbReference>